<evidence type="ECO:0000313" key="14">
    <source>
        <dbReference type="Proteomes" id="UP001596105"/>
    </source>
</evidence>
<name>A0ABW0LPC5_9BACL</name>
<dbReference type="Proteomes" id="UP001596105">
    <property type="component" value="Unassembled WGS sequence"/>
</dbReference>
<dbReference type="PANTHER" id="PTHR46173">
    <property type="entry name" value="CCA TRNA NUCLEOTIDYLTRANSFERASE 1, MITOCHONDRIAL"/>
    <property type="match status" value="1"/>
</dbReference>
<evidence type="ECO:0000259" key="12">
    <source>
        <dbReference type="Pfam" id="PF13735"/>
    </source>
</evidence>
<comment type="similarity">
    <text evidence="9">Belongs to the tRNA nucleotidyltransferase/poly(A) polymerase family.</text>
</comment>
<dbReference type="InterPro" id="IPR050264">
    <property type="entry name" value="Bact_CCA-adding_enz_type3_sf"/>
</dbReference>
<dbReference type="RefSeq" id="WP_209743103.1">
    <property type="nucleotide sequence ID" value="NZ_JBHSMH010000005.1"/>
</dbReference>
<dbReference type="SUPFAM" id="SSF81891">
    <property type="entry name" value="Poly A polymerase C-terminal region-like"/>
    <property type="match status" value="1"/>
</dbReference>
<evidence type="ECO:0000256" key="2">
    <source>
        <dbReference type="ARBA" id="ARBA00022679"/>
    </source>
</evidence>
<feature type="domain" description="CCA-adding enzyme C-terminal" evidence="12">
    <location>
        <begin position="295"/>
        <end position="439"/>
    </location>
</feature>
<keyword evidence="2 9" id="KW-0808">Transferase</keyword>
<dbReference type="GO" id="GO:0004810">
    <property type="term" value="F:CCA tRNA nucleotidyltransferase activity"/>
    <property type="evidence" value="ECO:0007669"/>
    <property type="project" value="UniProtKB-EC"/>
</dbReference>
<accession>A0ABW0LPC5</accession>
<dbReference type="InterPro" id="IPR032810">
    <property type="entry name" value="CCA-adding_enz_C"/>
</dbReference>
<protein>
    <submittedName>
        <fullName evidence="13">CCA tRNA nucleotidyltransferase</fullName>
        <ecNumber evidence="13">2.7.7.72</ecNumber>
    </submittedName>
</protein>
<keyword evidence="14" id="KW-1185">Reference proteome</keyword>
<evidence type="ECO:0000259" key="10">
    <source>
        <dbReference type="Pfam" id="PF01743"/>
    </source>
</evidence>
<evidence type="ECO:0000256" key="8">
    <source>
        <dbReference type="ARBA" id="ARBA00022884"/>
    </source>
</evidence>
<gene>
    <name evidence="13" type="ORF">ACFPPD_03325</name>
</gene>
<comment type="cofactor">
    <cofactor evidence="1">
        <name>Mg(2+)</name>
        <dbReference type="ChEBI" id="CHEBI:18420"/>
    </cofactor>
</comment>
<dbReference type="InterPro" id="IPR043519">
    <property type="entry name" value="NT_sf"/>
</dbReference>
<dbReference type="EMBL" id="JBHSMH010000005">
    <property type="protein sequence ID" value="MFC5467735.1"/>
    <property type="molecule type" value="Genomic_DNA"/>
</dbReference>
<keyword evidence="7" id="KW-0460">Magnesium</keyword>
<feature type="domain" description="Poly A polymerase head" evidence="10">
    <location>
        <begin position="42"/>
        <end position="161"/>
    </location>
</feature>
<dbReference type="Pfam" id="PF13735">
    <property type="entry name" value="tRNA_NucTran2_2"/>
    <property type="match status" value="1"/>
</dbReference>
<dbReference type="Gene3D" id="3.30.460.10">
    <property type="entry name" value="Beta Polymerase, domain 2"/>
    <property type="match status" value="1"/>
</dbReference>
<keyword evidence="5" id="KW-0479">Metal-binding</keyword>
<evidence type="ECO:0000259" key="11">
    <source>
        <dbReference type="Pfam" id="PF12627"/>
    </source>
</evidence>
<dbReference type="InterPro" id="IPR002646">
    <property type="entry name" value="PolA_pol_head_dom"/>
</dbReference>
<evidence type="ECO:0000313" key="13">
    <source>
        <dbReference type="EMBL" id="MFC5467735.1"/>
    </source>
</evidence>
<evidence type="ECO:0000256" key="7">
    <source>
        <dbReference type="ARBA" id="ARBA00022842"/>
    </source>
</evidence>
<evidence type="ECO:0000256" key="4">
    <source>
        <dbReference type="ARBA" id="ARBA00022695"/>
    </source>
</evidence>
<dbReference type="PANTHER" id="PTHR46173:SF1">
    <property type="entry name" value="CCA TRNA NUCLEOTIDYLTRANSFERASE 1, MITOCHONDRIAL"/>
    <property type="match status" value="1"/>
</dbReference>
<dbReference type="EC" id="2.7.7.72" evidence="13"/>
<dbReference type="Pfam" id="PF01743">
    <property type="entry name" value="PolyA_pol"/>
    <property type="match status" value="1"/>
</dbReference>
<feature type="domain" description="tRNA nucleotidyltransferase/poly(A) polymerase RNA and SrmB- binding" evidence="11">
    <location>
        <begin position="189"/>
        <end position="244"/>
    </location>
</feature>
<comment type="caution">
    <text evidence="13">The sequence shown here is derived from an EMBL/GenBank/DDBJ whole genome shotgun (WGS) entry which is preliminary data.</text>
</comment>
<dbReference type="Gene3D" id="1.10.246.80">
    <property type="match status" value="1"/>
</dbReference>
<evidence type="ECO:0000256" key="5">
    <source>
        <dbReference type="ARBA" id="ARBA00022723"/>
    </source>
</evidence>
<evidence type="ECO:0000256" key="1">
    <source>
        <dbReference type="ARBA" id="ARBA00001946"/>
    </source>
</evidence>
<keyword evidence="6" id="KW-0547">Nucleotide-binding</keyword>
<dbReference type="Pfam" id="PF12627">
    <property type="entry name" value="PolyA_pol_RNAbd"/>
    <property type="match status" value="1"/>
</dbReference>
<sequence>MNFEFDLGDGFGNGNDREAALDPLWDAGLDVVRKLEAQGYQAYLVGGCVRDRLMGRKLHDIDIATSAKPEEVTRAFARTLPTGIKHGTVTVMENGVPFEVTTFRREGGYSDGRRPDEVAFVGELREDLARRDFTFNAMAFGSDGRVVDPFGGRDALRAGVVQCVGDASERFGEDALRMLRAVRFAAEFGFELLPDVWEAIVCHRAKLSQVAVERVCAEWDKTMAGNGPEQGCHYLFKSGLLGYVKEPLPASVLHAAERYRLNGAGWEWDAWGSGEATGSGVSLPPLPLCGDVDVRWTALLCGIGVSSADAAELFRVLRLGGKRTDRVRSAVGLHERMSGCAEDERYEQWLFGVLDFGAGSAEDWLAATEPADGELAELCRGWMRAIPATAASALDVRGDELAKALGRPAGPWVAELLRALLEAVAFDEIANSKTELLAAAKQWTERADGRA</sequence>
<keyword evidence="8 9" id="KW-0694">RNA-binding</keyword>
<keyword evidence="3" id="KW-0819">tRNA processing</keyword>
<reference evidence="14" key="1">
    <citation type="journal article" date="2019" name="Int. J. Syst. Evol. Microbiol.">
        <title>The Global Catalogue of Microorganisms (GCM) 10K type strain sequencing project: providing services to taxonomists for standard genome sequencing and annotation.</title>
        <authorList>
            <consortium name="The Broad Institute Genomics Platform"/>
            <consortium name="The Broad Institute Genome Sequencing Center for Infectious Disease"/>
            <person name="Wu L."/>
            <person name="Ma J."/>
        </authorList>
    </citation>
    <scope>NUCLEOTIDE SEQUENCE [LARGE SCALE GENOMIC DNA]</scope>
    <source>
        <strain evidence="14">CCUG 57113</strain>
    </source>
</reference>
<dbReference type="CDD" id="cd05398">
    <property type="entry name" value="NT_ClassII-CCAase"/>
    <property type="match status" value="1"/>
</dbReference>
<keyword evidence="4 13" id="KW-0548">Nucleotidyltransferase</keyword>
<organism evidence="13 14">
    <name type="scientific">Cohnella suwonensis</name>
    <dbReference type="NCBI Taxonomy" id="696072"/>
    <lineage>
        <taxon>Bacteria</taxon>
        <taxon>Bacillati</taxon>
        <taxon>Bacillota</taxon>
        <taxon>Bacilli</taxon>
        <taxon>Bacillales</taxon>
        <taxon>Paenibacillaceae</taxon>
        <taxon>Cohnella</taxon>
    </lineage>
</organism>
<proteinExistence type="inferred from homology"/>
<dbReference type="InterPro" id="IPR032828">
    <property type="entry name" value="PolyA_RNA-bd"/>
</dbReference>
<dbReference type="NCBIfam" id="NF009814">
    <property type="entry name" value="PRK13299.1"/>
    <property type="match status" value="1"/>
</dbReference>
<evidence type="ECO:0000256" key="6">
    <source>
        <dbReference type="ARBA" id="ARBA00022741"/>
    </source>
</evidence>
<evidence type="ECO:0000256" key="3">
    <source>
        <dbReference type="ARBA" id="ARBA00022694"/>
    </source>
</evidence>
<evidence type="ECO:0000256" key="9">
    <source>
        <dbReference type="RuleBase" id="RU003953"/>
    </source>
</evidence>
<dbReference type="Gene3D" id="1.10.3090.10">
    <property type="entry name" value="cca-adding enzyme, domain 2"/>
    <property type="match status" value="1"/>
</dbReference>
<dbReference type="SUPFAM" id="SSF81301">
    <property type="entry name" value="Nucleotidyltransferase"/>
    <property type="match status" value="1"/>
</dbReference>